<keyword evidence="7" id="KW-0732">Signal</keyword>
<gene>
    <name evidence="9" type="ORF">GO608_03885</name>
</gene>
<dbReference type="Proteomes" id="UP000601990">
    <property type="component" value="Unassembled WGS sequence"/>
</dbReference>
<keyword evidence="1" id="KW-0813">Transport</keyword>
<keyword evidence="2 6" id="KW-0349">Heme</keyword>
<keyword evidence="3 6" id="KW-0479">Metal-binding</keyword>
<dbReference type="EMBL" id="WTVH01000005">
    <property type="protein sequence ID" value="NMF92465.1"/>
    <property type="molecule type" value="Genomic_DNA"/>
</dbReference>
<name>A0ABX1MWZ2_9RHOO</name>
<reference evidence="9" key="1">
    <citation type="submission" date="2019-12" db="EMBL/GenBank/DDBJ databases">
        <title>Comparative genomics gives insights into the taxonomy of the Azoarcus-Aromatoleum group and reveals separate origins of nif in the plant-associated Azoarcus and non-plant-associated Aromatoleum sub-groups.</title>
        <authorList>
            <person name="Lafos M."/>
            <person name="Maluk M."/>
            <person name="Batista M."/>
            <person name="Junghare M."/>
            <person name="Carmona M."/>
            <person name="Faoro H."/>
            <person name="Cruz L.M."/>
            <person name="Battistoni F."/>
            <person name="De Souza E."/>
            <person name="Pedrosa F."/>
            <person name="Chen W.-M."/>
            <person name="Poole P.S."/>
            <person name="Dixon R.A."/>
            <person name="James E.K."/>
        </authorList>
    </citation>
    <scope>NUCLEOTIDE SEQUENCE</scope>
    <source>
        <strain evidence="9">U120</strain>
    </source>
</reference>
<evidence type="ECO:0000256" key="7">
    <source>
        <dbReference type="SAM" id="SignalP"/>
    </source>
</evidence>
<dbReference type="PANTHER" id="PTHR40942:SF4">
    <property type="entry name" value="CYTOCHROME C5"/>
    <property type="match status" value="1"/>
</dbReference>
<dbReference type="SUPFAM" id="SSF46626">
    <property type="entry name" value="Cytochrome c"/>
    <property type="match status" value="1"/>
</dbReference>
<keyword evidence="4" id="KW-0249">Electron transport</keyword>
<protein>
    <submittedName>
        <fullName evidence="9">Cytochrome c5 family protein</fullName>
    </submittedName>
</protein>
<evidence type="ECO:0000256" key="6">
    <source>
        <dbReference type="PROSITE-ProRule" id="PRU00433"/>
    </source>
</evidence>
<evidence type="ECO:0000256" key="4">
    <source>
        <dbReference type="ARBA" id="ARBA00022982"/>
    </source>
</evidence>
<evidence type="ECO:0000256" key="2">
    <source>
        <dbReference type="ARBA" id="ARBA00022617"/>
    </source>
</evidence>
<comment type="caution">
    <text evidence="9">The sequence shown here is derived from an EMBL/GenBank/DDBJ whole genome shotgun (WGS) entry which is preliminary data.</text>
</comment>
<dbReference type="RefSeq" id="WP_169197782.1">
    <property type="nucleotide sequence ID" value="NZ_WTVH02000008.1"/>
</dbReference>
<dbReference type="PRINTS" id="PR00607">
    <property type="entry name" value="CYTCHROMECIE"/>
</dbReference>
<feature type="signal peptide" evidence="7">
    <location>
        <begin position="1"/>
        <end position="24"/>
    </location>
</feature>
<dbReference type="InterPro" id="IPR036909">
    <property type="entry name" value="Cyt_c-like_dom_sf"/>
</dbReference>
<proteinExistence type="predicted"/>
<evidence type="ECO:0000256" key="5">
    <source>
        <dbReference type="ARBA" id="ARBA00023004"/>
    </source>
</evidence>
<feature type="chain" id="PRO_5045971672" evidence="7">
    <location>
        <begin position="25"/>
        <end position="152"/>
    </location>
</feature>
<keyword evidence="5 6" id="KW-0408">Iron</keyword>
<evidence type="ECO:0000259" key="8">
    <source>
        <dbReference type="PROSITE" id="PS51007"/>
    </source>
</evidence>
<sequence length="152" mass="15629">MSKPRVQFVRRPGRLMLSAVAAFAVVQLAGCGKQAAPDPETTATLIQPVARLDLKVAKATPGSRSGEEIYQSVCVSCHGSGVLGAPKTGDAAAWAPRIAQGFDTLTKNAINGIRGMPPRGGGADLTDIEVQRAVAHLANTAGGNFTEPPVGQ</sequence>
<organism evidence="9 10">
    <name type="scientific">Aromatoleum buckelii</name>
    <dbReference type="NCBI Taxonomy" id="200254"/>
    <lineage>
        <taxon>Bacteria</taxon>
        <taxon>Pseudomonadati</taxon>
        <taxon>Pseudomonadota</taxon>
        <taxon>Betaproteobacteria</taxon>
        <taxon>Rhodocyclales</taxon>
        <taxon>Rhodocyclaceae</taxon>
        <taxon>Aromatoleum</taxon>
    </lineage>
</organism>
<dbReference type="Pfam" id="PF13442">
    <property type="entry name" value="Cytochrome_CBB3"/>
    <property type="match status" value="1"/>
</dbReference>
<dbReference type="PANTHER" id="PTHR40942">
    <property type="match status" value="1"/>
</dbReference>
<dbReference type="InterPro" id="IPR002323">
    <property type="entry name" value="Cyt_CIE"/>
</dbReference>
<dbReference type="PROSITE" id="PS51007">
    <property type="entry name" value="CYTC"/>
    <property type="match status" value="1"/>
</dbReference>
<dbReference type="InterPro" id="IPR009056">
    <property type="entry name" value="Cyt_c-like_dom"/>
</dbReference>
<feature type="domain" description="Cytochrome c" evidence="8">
    <location>
        <begin position="61"/>
        <end position="141"/>
    </location>
</feature>
<accession>A0ABX1MWZ2</accession>
<evidence type="ECO:0000256" key="3">
    <source>
        <dbReference type="ARBA" id="ARBA00022723"/>
    </source>
</evidence>
<keyword evidence="10" id="KW-1185">Reference proteome</keyword>
<evidence type="ECO:0000313" key="9">
    <source>
        <dbReference type="EMBL" id="NMF92465.1"/>
    </source>
</evidence>
<evidence type="ECO:0000256" key="1">
    <source>
        <dbReference type="ARBA" id="ARBA00022448"/>
    </source>
</evidence>
<evidence type="ECO:0000313" key="10">
    <source>
        <dbReference type="Proteomes" id="UP000601990"/>
    </source>
</evidence>
<dbReference type="Gene3D" id="1.10.760.10">
    <property type="entry name" value="Cytochrome c-like domain"/>
    <property type="match status" value="1"/>
</dbReference>